<evidence type="ECO:0000256" key="1">
    <source>
        <dbReference type="SAM" id="SignalP"/>
    </source>
</evidence>
<evidence type="ECO:0008006" key="4">
    <source>
        <dbReference type="Google" id="ProtNLM"/>
    </source>
</evidence>
<feature type="chain" id="PRO_5018599177" description="DUF3221 domain-containing protein" evidence="1">
    <location>
        <begin position="24"/>
        <end position="123"/>
    </location>
</feature>
<proteinExistence type="predicted"/>
<organism evidence="2 3">
    <name type="scientific">Mesobacillus subterraneus</name>
    <dbReference type="NCBI Taxonomy" id="285983"/>
    <lineage>
        <taxon>Bacteria</taxon>
        <taxon>Bacillati</taxon>
        <taxon>Bacillota</taxon>
        <taxon>Bacilli</taxon>
        <taxon>Bacillales</taxon>
        <taxon>Bacillaceae</taxon>
        <taxon>Mesobacillus</taxon>
    </lineage>
</organism>
<reference evidence="3" key="1">
    <citation type="submission" date="2018-12" db="EMBL/GenBank/DDBJ databases">
        <title>Bacillus chawlae sp. nov., Bacillus glennii sp. nov., and Bacillus saganii sp. nov. Isolated from the Vehicle Assembly Building at Kennedy Space Center where the Viking Spacecraft were Assembled.</title>
        <authorList>
            <person name="Seuylemezian A."/>
            <person name="Vaishampayan P."/>
        </authorList>
    </citation>
    <scope>NUCLEOTIDE SEQUENCE [LARGE SCALE GENOMIC DNA]</scope>
    <source>
        <strain evidence="3">DSM 13966</strain>
    </source>
</reference>
<sequence>MALKYIFISLLFLLSGCSDSINAPRTDNPTVKEMLSLNADADLFVAEGYVFSNASHVDWVNEYEYELGEQVGEITKQADTHWEFEDWTASSLPVGTRIYATNAPFYIAIVNGHEIPYIKLVEG</sequence>
<name>A0A3R9F932_9BACI</name>
<dbReference type="PROSITE" id="PS51257">
    <property type="entry name" value="PROKAR_LIPOPROTEIN"/>
    <property type="match status" value="1"/>
</dbReference>
<dbReference type="OrthoDB" id="1909991at2"/>
<dbReference type="Proteomes" id="UP000279911">
    <property type="component" value="Unassembled WGS sequence"/>
</dbReference>
<evidence type="ECO:0000313" key="2">
    <source>
        <dbReference type="EMBL" id="RSD21122.1"/>
    </source>
</evidence>
<accession>A0A3R9F932</accession>
<dbReference type="AlphaFoldDB" id="A0A3R9F932"/>
<evidence type="ECO:0000313" key="3">
    <source>
        <dbReference type="Proteomes" id="UP000279911"/>
    </source>
</evidence>
<keyword evidence="1" id="KW-0732">Signal</keyword>
<gene>
    <name evidence="2" type="ORF">EJA10_22695</name>
</gene>
<feature type="signal peptide" evidence="1">
    <location>
        <begin position="1"/>
        <end position="23"/>
    </location>
</feature>
<comment type="caution">
    <text evidence="2">The sequence shown here is derived from an EMBL/GenBank/DDBJ whole genome shotgun (WGS) entry which is preliminary data.</text>
</comment>
<dbReference type="EMBL" id="RSFW01000037">
    <property type="protein sequence ID" value="RSD21122.1"/>
    <property type="molecule type" value="Genomic_DNA"/>
</dbReference>
<protein>
    <recommendedName>
        <fullName evidence="4">DUF3221 domain-containing protein</fullName>
    </recommendedName>
</protein>